<evidence type="ECO:0000256" key="1">
    <source>
        <dbReference type="SAM" id="MobiDB-lite"/>
    </source>
</evidence>
<organism evidence="2 4">
    <name type="scientific">Nelumbo nucifera</name>
    <name type="common">Sacred lotus</name>
    <dbReference type="NCBI Taxonomy" id="4432"/>
    <lineage>
        <taxon>Eukaryota</taxon>
        <taxon>Viridiplantae</taxon>
        <taxon>Streptophyta</taxon>
        <taxon>Embryophyta</taxon>
        <taxon>Tracheophyta</taxon>
        <taxon>Spermatophyta</taxon>
        <taxon>Magnoliopsida</taxon>
        <taxon>Proteales</taxon>
        <taxon>Nelumbonaceae</taxon>
        <taxon>Nelumbo</taxon>
    </lineage>
</organism>
<dbReference type="PANTHER" id="PTHR34959:SF3">
    <property type="entry name" value="PROTEIN LAZY 1"/>
    <property type="match status" value="1"/>
</dbReference>
<dbReference type="GO" id="GO:2000012">
    <property type="term" value="P:regulation of auxin polar transport"/>
    <property type="evidence" value="ECO:0007669"/>
    <property type="project" value="InterPro"/>
</dbReference>
<feature type="region of interest" description="Disordered" evidence="1">
    <location>
        <begin position="292"/>
        <end position="322"/>
    </location>
</feature>
<sequence>MKLLDWMHRKFRHNSGEPLKDFTIGHPCNCLSGQSSLQDEQQYLARPSFSSRTLRQHQKERVRRNSFAGLEATSVEGEFEDESSAAASSELFDGLLTIGTFGSDPAATPSFNFSVENITEKETEVTENDLKLINEELEKVLVAEAKEDGCNLSSGRSSHVSTITLSGKQLEATDHTGSGTAICPLQEYLFGSPIELPETTMVAKKEHRMSLGELFLKSKMADDNSAGKCDKDEKRAEKDAEKSGVHLMKKMLKRRVPNSTTSRSSAAAAPADPVSAEKKTHKILQMFHRKVHPESTLPAKKPSKSHKTEIKSNGLNDGGCNNGDHTLPDEYIMIFPQRTISKERIRRYKSQSNPPQFALSGSDSNGNREYWIKTDADYLVLEL</sequence>
<dbReference type="RefSeq" id="XP_019052502.1">
    <property type="nucleotide sequence ID" value="XM_019196957.1"/>
</dbReference>
<protein>
    <submittedName>
        <fullName evidence="3 4">Protein LAZY 1</fullName>
    </submittedName>
</protein>
<dbReference type="InterPro" id="IPR038928">
    <property type="entry name" value="LAZY1"/>
</dbReference>
<feature type="region of interest" description="Disordered" evidence="1">
    <location>
        <begin position="222"/>
        <end position="277"/>
    </location>
</feature>
<keyword evidence="2" id="KW-1185">Reference proteome</keyword>
<reference evidence="3 4" key="1">
    <citation type="submission" date="2025-04" db="UniProtKB">
        <authorList>
            <consortium name="RefSeq"/>
        </authorList>
    </citation>
    <scope>IDENTIFICATION</scope>
</reference>
<gene>
    <name evidence="3 4" type="primary">LOC104592840</name>
</gene>
<feature type="compositionally biased region" description="Low complexity" evidence="1">
    <location>
        <begin position="259"/>
        <end position="274"/>
    </location>
</feature>
<evidence type="ECO:0000313" key="2">
    <source>
        <dbReference type="Proteomes" id="UP000189703"/>
    </source>
</evidence>
<dbReference type="PANTHER" id="PTHR34959">
    <property type="entry name" value="PROTEIN LAZY 1"/>
    <property type="match status" value="1"/>
</dbReference>
<dbReference type="Proteomes" id="UP000189703">
    <property type="component" value="Unplaced"/>
</dbReference>
<feature type="compositionally biased region" description="Basic and acidic residues" evidence="1">
    <location>
        <begin position="228"/>
        <end position="244"/>
    </location>
</feature>
<dbReference type="OrthoDB" id="780166at2759"/>
<evidence type="ECO:0000313" key="4">
    <source>
        <dbReference type="RefSeq" id="XP_019052502.1"/>
    </source>
</evidence>
<dbReference type="OMA" id="CTCLTGQ"/>
<evidence type="ECO:0000313" key="3">
    <source>
        <dbReference type="RefSeq" id="XP_010250652.1"/>
    </source>
</evidence>
<dbReference type="GO" id="GO:0009630">
    <property type="term" value="P:gravitropism"/>
    <property type="evidence" value="ECO:0007669"/>
    <property type="project" value="InterPro"/>
</dbReference>
<accession>A0A1U8Q1H9</accession>
<feature type="compositionally biased region" description="Basic residues" evidence="1">
    <location>
        <begin position="247"/>
        <end position="256"/>
    </location>
</feature>
<proteinExistence type="predicted"/>
<name>A0A1U8Q1H9_NELNU</name>
<dbReference type="AlphaFoldDB" id="A0A1U8Q1H9"/>
<dbReference type="eggNOG" id="ENOG502QRWV">
    <property type="taxonomic scope" value="Eukaryota"/>
</dbReference>
<dbReference type="RefSeq" id="XP_010250652.1">
    <property type="nucleotide sequence ID" value="XM_010252350.2"/>
</dbReference>
<dbReference type="KEGG" id="nnu:104592840"/>
<dbReference type="GeneID" id="104592840"/>